<accession>A0AAP8MD25</accession>
<reference evidence="2 3" key="1">
    <citation type="submission" date="2018-01" db="EMBL/GenBank/DDBJ databases">
        <title>The draft genome sequence of Halioglobus japonicus S1-36.</title>
        <authorList>
            <person name="Du Z.-J."/>
            <person name="Shi M.-J."/>
        </authorList>
    </citation>
    <scope>NUCLEOTIDE SEQUENCE [LARGE SCALE GENOMIC DNA]</scope>
    <source>
        <strain evidence="2 3">S1-36</strain>
    </source>
</reference>
<keyword evidence="3" id="KW-1185">Reference proteome</keyword>
<dbReference type="NCBIfam" id="TIGR03605">
    <property type="entry name" value="antibiot_sagB"/>
    <property type="match status" value="1"/>
</dbReference>
<dbReference type="PANTHER" id="PTHR43745:SF2">
    <property type="entry name" value="NITROREDUCTASE MJ1384-RELATED"/>
    <property type="match status" value="1"/>
</dbReference>
<sequence length="352" mass="38789">MVRNFMYQQPMPVDGFTLELLSRTDDWQLPQGLHALYPATPPATVDAYLHGMTEHGLLVMEHTEAAQLDMEYEAAWAWDTTAGLYHFGIQDPPWLDQDQSAQWMHHIAATQPAIPQFTSNEGLEHVAPMALPEVEGGLLATMKARRSVRTFLPEPVTANALRDCLYAGMGVTGFLDTQIPGEDPHLPLTMTPSGGARNPYEAYVYVRNVEGLQPGIYHYSALDHSLGLVAPHLAVDTTALFAQQDWTETAAFAILLVANFERSSWKYPHPNAYRVVLMEAGHIAQNMLLAATELGLDAAPTGAVSDSVARQLLGLNRVRQALVYAVFVGHGDPQAFERTQFTPFEPRGVESV</sequence>
<dbReference type="Proteomes" id="UP000235162">
    <property type="component" value="Unassembled WGS sequence"/>
</dbReference>
<dbReference type="CDD" id="cd02142">
    <property type="entry name" value="McbC_SagB-like_oxidoreductase"/>
    <property type="match status" value="1"/>
</dbReference>
<dbReference type="Gene3D" id="3.40.109.10">
    <property type="entry name" value="NADH Oxidase"/>
    <property type="match status" value="1"/>
</dbReference>
<dbReference type="AlphaFoldDB" id="A0AAP8MD25"/>
<comment type="caution">
    <text evidence="2">The sequence shown here is derived from an EMBL/GenBank/DDBJ whole genome shotgun (WGS) entry which is preliminary data.</text>
</comment>
<dbReference type="KEGG" id="hja:BST95_04660"/>
<organism evidence="2 3">
    <name type="scientific">Halioglobus japonicus</name>
    <dbReference type="NCBI Taxonomy" id="930805"/>
    <lineage>
        <taxon>Bacteria</taxon>
        <taxon>Pseudomonadati</taxon>
        <taxon>Pseudomonadota</taxon>
        <taxon>Gammaproteobacteria</taxon>
        <taxon>Cellvibrionales</taxon>
        <taxon>Halieaceae</taxon>
        <taxon>Halioglobus</taxon>
    </lineage>
</organism>
<proteinExistence type="predicted"/>
<dbReference type="PANTHER" id="PTHR43745">
    <property type="entry name" value="NITROREDUCTASE MJ1384-RELATED"/>
    <property type="match status" value="1"/>
</dbReference>
<dbReference type="InterPro" id="IPR020051">
    <property type="entry name" value="SagB-type_dehydrogenase"/>
</dbReference>
<name>A0AAP8MD25_9GAMM</name>
<dbReference type="Pfam" id="PF00881">
    <property type="entry name" value="Nitroreductase"/>
    <property type="match status" value="1"/>
</dbReference>
<dbReference type="SUPFAM" id="SSF55469">
    <property type="entry name" value="FMN-dependent nitroreductase-like"/>
    <property type="match status" value="1"/>
</dbReference>
<evidence type="ECO:0000313" key="2">
    <source>
        <dbReference type="EMBL" id="PLW85573.1"/>
    </source>
</evidence>
<evidence type="ECO:0000313" key="3">
    <source>
        <dbReference type="Proteomes" id="UP000235162"/>
    </source>
</evidence>
<feature type="domain" description="Nitroreductase" evidence="1">
    <location>
        <begin position="143"/>
        <end position="330"/>
    </location>
</feature>
<dbReference type="InterPro" id="IPR052544">
    <property type="entry name" value="Bacteriocin_Proc_Enz"/>
</dbReference>
<dbReference type="InterPro" id="IPR000415">
    <property type="entry name" value="Nitroreductase-like"/>
</dbReference>
<gene>
    <name evidence="2" type="ORF">C0029_13220</name>
</gene>
<dbReference type="GO" id="GO:0016491">
    <property type="term" value="F:oxidoreductase activity"/>
    <property type="evidence" value="ECO:0007669"/>
    <property type="project" value="InterPro"/>
</dbReference>
<dbReference type="InterPro" id="IPR029479">
    <property type="entry name" value="Nitroreductase"/>
</dbReference>
<evidence type="ECO:0000259" key="1">
    <source>
        <dbReference type="Pfam" id="PF00881"/>
    </source>
</evidence>
<dbReference type="EMBL" id="PKUR01000003">
    <property type="protein sequence ID" value="PLW85573.1"/>
    <property type="molecule type" value="Genomic_DNA"/>
</dbReference>
<protein>
    <recommendedName>
        <fullName evidence="1">Nitroreductase domain-containing protein</fullName>
    </recommendedName>
</protein>